<evidence type="ECO:0000256" key="1">
    <source>
        <dbReference type="ARBA" id="ARBA00007169"/>
    </source>
</evidence>
<sequence length="214" mass="23019">MAIRLAPDWSVVGVQYPGRQDRRQEPPPEDLAGLAQSVADACARHLTDPFALFGHSMGAVVAFEVARELERRGRSPEVLFVSARPAPDADNGRSRLTAVAADDNLVIAEVVALDGTAAGVLDDPDVRALVLPTLRSDYRALAGYEFQPGPPLRCDIVGLVGGADPYTGPVEMREWARHTAGSFKFHEFTGGHFYFAEDTTTVAATLRAELTCAD</sequence>
<reference evidence="5" key="1">
    <citation type="journal article" date="2019" name="Int. J. Syst. Evol. Microbiol.">
        <title>The Global Catalogue of Microorganisms (GCM) 10K type strain sequencing project: providing services to taxonomists for standard genome sequencing and annotation.</title>
        <authorList>
            <consortium name="The Broad Institute Genomics Platform"/>
            <consortium name="The Broad Institute Genome Sequencing Center for Infectious Disease"/>
            <person name="Wu L."/>
            <person name="Ma J."/>
        </authorList>
    </citation>
    <scope>NUCLEOTIDE SEQUENCE [LARGE SCALE GENOMIC DNA]</scope>
    <source>
        <strain evidence="5">JCM 11896</strain>
    </source>
</reference>
<dbReference type="Proteomes" id="UP001501414">
    <property type="component" value="Unassembled WGS sequence"/>
</dbReference>
<accession>A0ABP4IK33</accession>
<keyword evidence="2 4" id="KW-0378">Hydrolase</keyword>
<evidence type="ECO:0000259" key="3">
    <source>
        <dbReference type="SMART" id="SM00824"/>
    </source>
</evidence>
<dbReference type="Pfam" id="PF00975">
    <property type="entry name" value="Thioesterase"/>
    <property type="match status" value="1"/>
</dbReference>
<dbReference type="InterPro" id="IPR001031">
    <property type="entry name" value="Thioesterase"/>
</dbReference>
<feature type="domain" description="Thioesterase TesA-like" evidence="3">
    <location>
        <begin position="1"/>
        <end position="210"/>
    </location>
</feature>
<gene>
    <name evidence="4" type="ORF">GCM10009613_25650</name>
</gene>
<dbReference type="PANTHER" id="PTHR11487:SF0">
    <property type="entry name" value="S-ACYL FATTY ACID SYNTHASE THIOESTERASE, MEDIUM CHAIN"/>
    <property type="match status" value="1"/>
</dbReference>
<dbReference type="Gene3D" id="3.40.50.1820">
    <property type="entry name" value="alpha/beta hydrolase"/>
    <property type="match status" value="1"/>
</dbReference>
<dbReference type="InterPro" id="IPR012223">
    <property type="entry name" value="TEII"/>
</dbReference>
<comment type="similarity">
    <text evidence="1">Belongs to the thioesterase family.</text>
</comment>
<organism evidence="4 5">
    <name type="scientific">Pseudonocardia kongjuensis</name>
    <dbReference type="NCBI Taxonomy" id="102227"/>
    <lineage>
        <taxon>Bacteria</taxon>
        <taxon>Bacillati</taxon>
        <taxon>Actinomycetota</taxon>
        <taxon>Actinomycetes</taxon>
        <taxon>Pseudonocardiales</taxon>
        <taxon>Pseudonocardiaceae</taxon>
        <taxon>Pseudonocardia</taxon>
    </lineage>
</organism>
<dbReference type="SUPFAM" id="SSF53474">
    <property type="entry name" value="alpha/beta-Hydrolases"/>
    <property type="match status" value="1"/>
</dbReference>
<proteinExistence type="inferred from homology"/>
<name>A0ABP4IK33_9PSEU</name>
<protein>
    <submittedName>
        <fullName evidence="4">Alpha/beta fold hydrolase</fullName>
    </submittedName>
</protein>
<dbReference type="PANTHER" id="PTHR11487">
    <property type="entry name" value="THIOESTERASE"/>
    <property type="match status" value="1"/>
</dbReference>
<dbReference type="InterPro" id="IPR029058">
    <property type="entry name" value="AB_hydrolase_fold"/>
</dbReference>
<dbReference type="EMBL" id="BAAAJK010000008">
    <property type="protein sequence ID" value="GAA1388399.1"/>
    <property type="molecule type" value="Genomic_DNA"/>
</dbReference>
<dbReference type="SMART" id="SM00824">
    <property type="entry name" value="PKS_TE"/>
    <property type="match status" value="1"/>
</dbReference>
<dbReference type="InterPro" id="IPR020802">
    <property type="entry name" value="TesA-like"/>
</dbReference>
<comment type="caution">
    <text evidence="4">The sequence shown here is derived from an EMBL/GenBank/DDBJ whole genome shotgun (WGS) entry which is preliminary data.</text>
</comment>
<evidence type="ECO:0000313" key="5">
    <source>
        <dbReference type="Proteomes" id="UP001501414"/>
    </source>
</evidence>
<evidence type="ECO:0000313" key="4">
    <source>
        <dbReference type="EMBL" id="GAA1388399.1"/>
    </source>
</evidence>
<evidence type="ECO:0000256" key="2">
    <source>
        <dbReference type="ARBA" id="ARBA00022801"/>
    </source>
</evidence>
<keyword evidence="5" id="KW-1185">Reference proteome</keyword>
<dbReference type="GO" id="GO:0016787">
    <property type="term" value="F:hydrolase activity"/>
    <property type="evidence" value="ECO:0007669"/>
    <property type="project" value="UniProtKB-KW"/>
</dbReference>